<dbReference type="Proteomes" id="UP001516023">
    <property type="component" value="Unassembled WGS sequence"/>
</dbReference>
<keyword evidence="5" id="KW-0822">Tryptophan biosynthesis</keyword>
<evidence type="ECO:0000313" key="10">
    <source>
        <dbReference type="EMBL" id="KAL3800628.1"/>
    </source>
</evidence>
<feature type="chain" id="PRO_5044828531" description="phosphoribosylanthranilate isomerase" evidence="8">
    <location>
        <begin position="20"/>
        <end position="187"/>
    </location>
</feature>
<keyword evidence="8" id="KW-0732">Signal</keyword>
<keyword evidence="7" id="KW-0413">Isomerase</keyword>
<dbReference type="PANTHER" id="PTHR42894">
    <property type="entry name" value="N-(5'-PHOSPHORIBOSYL)ANTHRANILATE ISOMERASE"/>
    <property type="match status" value="1"/>
</dbReference>
<keyword evidence="11" id="KW-1185">Reference proteome</keyword>
<keyword evidence="4" id="KW-0028">Amino-acid biosynthesis</keyword>
<dbReference type="InterPro" id="IPR044643">
    <property type="entry name" value="TrpF_fam"/>
</dbReference>
<keyword evidence="6" id="KW-0057">Aromatic amino acid biosynthesis</keyword>
<dbReference type="InterPro" id="IPR001240">
    <property type="entry name" value="PRAI_dom"/>
</dbReference>
<comment type="similarity">
    <text evidence="2">Belongs to the TrpF family.</text>
</comment>
<feature type="domain" description="N-(5'phosphoribosyl) anthranilate isomerase (PRAI)" evidence="9">
    <location>
        <begin position="112"/>
        <end position="173"/>
    </location>
</feature>
<evidence type="ECO:0000256" key="3">
    <source>
        <dbReference type="ARBA" id="ARBA00012572"/>
    </source>
</evidence>
<dbReference type="GO" id="GO:0000162">
    <property type="term" value="P:L-tryptophan biosynthetic process"/>
    <property type="evidence" value="ECO:0007669"/>
    <property type="project" value="UniProtKB-KW"/>
</dbReference>
<dbReference type="EC" id="5.3.1.24" evidence="3"/>
<sequence>MISLLLPSILAGSIVQSSASPLPPRGLQSTCLAKVQFIKLQSTKFQEIGIFKSLPSMPRAVMWPLAETLPNPSLTNPTRPLSPLTVMPIPIHSRPLVRAKRGGRTDGVGIPTFDWSIAESLQSMGLPVITAGGLTPENVPDAVMTVRPWRIDVAGGVEAKPGRKDLEKVSKFVGGARKAAVEANKGF</sequence>
<name>A0ABD3QJG0_9STRA</name>
<comment type="caution">
    <text evidence="10">The sequence shown here is derived from an EMBL/GenBank/DDBJ whole genome shotgun (WGS) entry which is preliminary data.</text>
</comment>
<gene>
    <name evidence="10" type="ORF">HJC23_006090</name>
</gene>
<dbReference type="GO" id="GO:0004640">
    <property type="term" value="F:phosphoribosylanthranilate isomerase activity"/>
    <property type="evidence" value="ECO:0007669"/>
    <property type="project" value="UniProtKB-EC"/>
</dbReference>
<reference evidence="10 11" key="1">
    <citation type="journal article" date="2020" name="G3 (Bethesda)">
        <title>Improved Reference Genome for Cyclotella cryptica CCMP332, a Model for Cell Wall Morphogenesis, Salinity Adaptation, and Lipid Production in Diatoms (Bacillariophyta).</title>
        <authorList>
            <person name="Roberts W.R."/>
            <person name="Downey K.M."/>
            <person name="Ruck E.C."/>
            <person name="Traller J.C."/>
            <person name="Alverson A.J."/>
        </authorList>
    </citation>
    <scope>NUCLEOTIDE SEQUENCE [LARGE SCALE GENOMIC DNA]</scope>
    <source>
        <strain evidence="10 11">CCMP332</strain>
    </source>
</reference>
<dbReference type="PANTHER" id="PTHR42894:SF1">
    <property type="entry name" value="N-(5'-PHOSPHORIBOSYL)ANTHRANILATE ISOMERASE"/>
    <property type="match status" value="1"/>
</dbReference>
<evidence type="ECO:0000256" key="4">
    <source>
        <dbReference type="ARBA" id="ARBA00022605"/>
    </source>
</evidence>
<evidence type="ECO:0000256" key="6">
    <source>
        <dbReference type="ARBA" id="ARBA00023141"/>
    </source>
</evidence>
<dbReference type="Pfam" id="PF00697">
    <property type="entry name" value="PRAI"/>
    <property type="match status" value="1"/>
</dbReference>
<feature type="signal peptide" evidence="8">
    <location>
        <begin position="1"/>
        <end position="19"/>
    </location>
</feature>
<evidence type="ECO:0000256" key="2">
    <source>
        <dbReference type="ARBA" id="ARBA00007571"/>
    </source>
</evidence>
<comment type="pathway">
    <text evidence="1">Amino-acid biosynthesis; L-tryptophan biosynthesis; L-tryptophan from chorismate: step 3/5.</text>
</comment>
<dbReference type="AlphaFoldDB" id="A0ABD3QJG0"/>
<evidence type="ECO:0000313" key="11">
    <source>
        <dbReference type="Proteomes" id="UP001516023"/>
    </source>
</evidence>
<evidence type="ECO:0000256" key="7">
    <source>
        <dbReference type="ARBA" id="ARBA00023235"/>
    </source>
</evidence>
<dbReference type="EMBL" id="JABMIG020000031">
    <property type="protein sequence ID" value="KAL3800628.1"/>
    <property type="molecule type" value="Genomic_DNA"/>
</dbReference>
<dbReference type="InterPro" id="IPR011060">
    <property type="entry name" value="RibuloseP-bd_barrel"/>
</dbReference>
<evidence type="ECO:0000256" key="5">
    <source>
        <dbReference type="ARBA" id="ARBA00022822"/>
    </source>
</evidence>
<protein>
    <recommendedName>
        <fullName evidence="3">phosphoribosylanthranilate isomerase</fullName>
        <ecNumber evidence="3">5.3.1.24</ecNumber>
    </recommendedName>
</protein>
<organism evidence="10 11">
    <name type="scientific">Cyclotella cryptica</name>
    <dbReference type="NCBI Taxonomy" id="29204"/>
    <lineage>
        <taxon>Eukaryota</taxon>
        <taxon>Sar</taxon>
        <taxon>Stramenopiles</taxon>
        <taxon>Ochrophyta</taxon>
        <taxon>Bacillariophyta</taxon>
        <taxon>Coscinodiscophyceae</taxon>
        <taxon>Thalassiosirophycidae</taxon>
        <taxon>Stephanodiscales</taxon>
        <taxon>Stephanodiscaceae</taxon>
        <taxon>Cyclotella</taxon>
    </lineage>
</organism>
<dbReference type="Gene3D" id="3.20.20.70">
    <property type="entry name" value="Aldolase class I"/>
    <property type="match status" value="1"/>
</dbReference>
<evidence type="ECO:0000256" key="1">
    <source>
        <dbReference type="ARBA" id="ARBA00004664"/>
    </source>
</evidence>
<proteinExistence type="inferred from homology"/>
<accession>A0ABD3QJG0</accession>
<evidence type="ECO:0000259" key="9">
    <source>
        <dbReference type="Pfam" id="PF00697"/>
    </source>
</evidence>
<dbReference type="SUPFAM" id="SSF51366">
    <property type="entry name" value="Ribulose-phoshate binding barrel"/>
    <property type="match status" value="1"/>
</dbReference>
<dbReference type="InterPro" id="IPR013785">
    <property type="entry name" value="Aldolase_TIM"/>
</dbReference>
<evidence type="ECO:0000256" key="8">
    <source>
        <dbReference type="SAM" id="SignalP"/>
    </source>
</evidence>